<keyword evidence="1" id="KW-0472">Membrane</keyword>
<dbReference type="RefSeq" id="WP_080125184.1">
    <property type="nucleotide sequence ID" value="NZ_CP063064.1"/>
</dbReference>
<dbReference type="EMBL" id="CP063185">
    <property type="protein sequence ID" value="QYC74437.1"/>
    <property type="molecule type" value="Genomic_DNA"/>
</dbReference>
<reference evidence="2" key="1">
    <citation type="journal article" date="2021" name="Front. Microbiol.">
        <title>Generation of Tetracycline and Rifamycin Resistant Chlamydia Suis Recombinants.</title>
        <authorList>
            <person name="Marti H."/>
            <person name="Bommana S."/>
            <person name="Read T.D."/>
            <person name="Pesch T."/>
            <person name="Prahauser B."/>
            <person name="Dean D."/>
            <person name="Borel N."/>
        </authorList>
    </citation>
    <scope>NUCLEOTIDE SEQUENCE</scope>
    <source>
        <strain evidence="2">208.1</strain>
    </source>
</reference>
<dbReference type="Proteomes" id="UP000825134">
    <property type="component" value="Chromosome"/>
</dbReference>
<keyword evidence="1" id="KW-0812">Transmembrane</keyword>
<accession>A0AAQ0J7Q8</accession>
<dbReference type="AlphaFoldDB" id="A0AAQ0J7Q8"/>
<proteinExistence type="predicted"/>
<feature type="transmembrane region" description="Helical" evidence="1">
    <location>
        <begin position="41"/>
        <end position="61"/>
    </location>
</feature>
<name>A0AAQ0J7Q8_9CHLA</name>
<evidence type="ECO:0000313" key="2">
    <source>
        <dbReference type="EMBL" id="QYC74437.1"/>
    </source>
</evidence>
<keyword evidence="1" id="KW-1133">Transmembrane helix</keyword>
<sequence length="108" mass="11995">MKLLDICLNFPSPLFTTSLRRSEKTLISQCRSQATDWMQKIAPSLIVLLGISILGCSVLAFCTCLTALPGIGLVLLGALLFYWAYHQMANIRICKELSFDALSEKNIQ</sequence>
<evidence type="ECO:0000313" key="3">
    <source>
        <dbReference type="Proteomes" id="UP000825134"/>
    </source>
</evidence>
<organism evidence="2 3">
    <name type="scientific">Chlamydia suis</name>
    <dbReference type="NCBI Taxonomy" id="83559"/>
    <lineage>
        <taxon>Bacteria</taxon>
        <taxon>Pseudomonadati</taxon>
        <taxon>Chlamydiota</taxon>
        <taxon>Chlamydiia</taxon>
        <taxon>Chlamydiales</taxon>
        <taxon>Chlamydiaceae</taxon>
        <taxon>Chlamydia/Chlamydophila group</taxon>
        <taxon>Chlamydia</taxon>
    </lineage>
</organism>
<protein>
    <submittedName>
        <fullName evidence="2">Uncharacterized protein</fullName>
    </submittedName>
</protein>
<evidence type="ECO:0000256" key="1">
    <source>
        <dbReference type="SAM" id="Phobius"/>
    </source>
</evidence>
<gene>
    <name evidence="2" type="ORF">INQ84_00215</name>
</gene>
<feature type="transmembrane region" description="Helical" evidence="1">
    <location>
        <begin position="67"/>
        <end position="85"/>
    </location>
</feature>